<dbReference type="Proteomes" id="UP000002366">
    <property type="component" value="Chromosome"/>
</dbReference>
<dbReference type="PROSITE" id="PS51371">
    <property type="entry name" value="CBS"/>
    <property type="match status" value="2"/>
</dbReference>
<keyword evidence="5" id="KW-1185">Reference proteome</keyword>
<evidence type="ECO:0000256" key="2">
    <source>
        <dbReference type="PROSITE-ProRule" id="PRU00703"/>
    </source>
</evidence>
<evidence type="ECO:0000313" key="4">
    <source>
        <dbReference type="EMBL" id="ADE57118.1"/>
    </source>
</evidence>
<reference evidence="4 5" key="1">
    <citation type="journal article" date="2010" name="Stand. Genomic Sci.">
        <title>Complete genome sequence of Aminobacterium colombiense type strain (ALA-1).</title>
        <authorList>
            <person name="Chertkov O."/>
            <person name="Sikorski J."/>
            <person name="Brambilla E."/>
            <person name="Lapidus A."/>
            <person name="Copeland A."/>
            <person name="Glavina Del Rio T."/>
            <person name="Nolan M."/>
            <person name="Lucas S."/>
            <person name="Tice H."/>
            <person name="Cheng J.F."/>
            <person name="Han C."/>
            <person name="Detter J.C."/>
            <person name="Bruce D."/>
            <person name="Tapia R."/>
            <person name="Goodwin L."/>
            <person name="Pitluck S."/>
            <person name="Liolios K."/>
            <person name="Ivanova N."/>
            <person name="Mavromatis K."/>
            <person name="Ovchinnikova G."/>
            <person name="Pati A."/>
            <person name="Chen A."/>
            <person name="Palaniappan K."/>
            <person name="Land M."/>
            <person name="Hauser L."/>
            <person name="Chang Y.J."/>
            <person name="Jeffries C.D."/>
            <person name="Spring S."/>
            <person name="Rohde M."/>
            <person name="Goker M."/>
            <person name="Bristow J."/>
            <person name="Eisen J.A."/>
            <person name="Markowitz V."/>
            <person name="Hugenholtz P."/>
            <person name="Kyrpides N.C."/>
            <person name="Klenk H.P."/>
        </authorList>
    </citation>
    <scope>NUCLEOTIDE SEQUENCE [LARGE SCALE GENOMIC DNA]</scope>
    <source>
        <strain evidence="5">DSM 12261 / ALA-1</strain>
    </source>
</reference>
<feature type="domain" description="CBS" evidence="3">
    <location>
        <begin position="9"/>
        <end position="66"/>
    </location>
</feature>
<dbReference type="HOGENOM" id="CLU_040681_9_0_0"/>
<dbReference type="InterPro" id="IPR046342">
    <property type="entry name" value="CBS_dom_sf"/>
</dbReference>
<keyword evidence="1 2" id="KW-0129">CBS domain</keyword>
<dbReference type="InterPro" id="IPR051257">
    <property type="entry name" value="Diverse_CBS-Domain"/>
</dbReference>
<evidence type="ECO:0000256" key="1">
    <source>
        <dbReference type="ARBA" id="ARBA00023122"/>
    </source>
</evidence>
<proteinExistence type="predicted"/>
<dbReference type="STRING" id="572547.Amico_0993"/>
<dbReference type="SUPFAM" id="SSF54631">
    <property type="entry name" value="CBS-domain pair"/>
    <property type="match status" value="1"/>
</dbReference>
<dbReference type="PANTHER" id="PTHR43080:SF2">
    <property type="entry name" value="CBS DOMAIN-CONTAINING PROTEIN"/>
    <property type="match status" value="1"/>
</dbReference>
<dbReference type="eggNOG" id="COG0517">
    <property type="taxonomic scope" value="Bacteria"/>
</dbReference>
<name>D5EEY6_AMICL</name>
<sequence length="152" mass="17266">MNTCAGELMHRDLTAVMEEDLIQDAVHILYSHNLSGIPVVKEDWELVGYLSETDILQAAIPTYLEILAQSSFLNNGEIHLVDRFKNLGKKVVREFMTKNPYSVPPSASLMTVADLMLRKKIKRLPVVEGNKLIGIINREAFCEYVMEERDSE</sequence>
<dbReference type="SMART" id="SM00116">
    <property type="entry name" value="CBS"/>
    <property type="match status" value="2"/>
</dbReference>
<accession>D5EEY6</accession>
<dbReference type="RefSeq" id="WP_013048381.1">
    <property type="nucleotide sequence ID" value="NC_014011.1"/>
</dbReference>
<dbReference type="PANTHER" id="PTHR43080">
    <property type="entry name" value="CBS DOMAIN-CONTAINING PROTEIN CBSX3, MITOCHONDRIAL"/>
    <property type="match status" value="1"/>
</dbReference>
<protein>
    <submittedName>
        <fullName evidence="4">Putative signal transduction protein with CBS domains</fullName>
    </submittedName>
</protein>
<dbReference type="EMBL" id="CP001997">
    <property type="protein sequence ID" value="ADE57118.1"/>
    <property type="molecule type" value="Genomic_DNA"/>
</dbReference>
<dbReference type="Gene3D" id="3.10.580.10">
    <property type="entry name" value="CBS-domain"/>
    <property type="match status" value="1"/>
</dbReference>
<evidence type="ECO:0000259" key="3">
    <source>
        <dbReference type="PROSITE" id="PS51371"/>
    </source>
</evidence>
<dbReference type="AlphaFoldDB" id="D5EEY6"/>
<dbReference type="InterPro" id="IPR000644">
    <property type="entry name" value="CBS_dom"/>
</dbReference>
<feature type="domain" description="CBS" evidence="3">
    <location>
        <begin position="96"/>
        <end position="151"/>
    </location>
</feature>
<organism evidence="4 5">
    <name type="scientific">Aminobacterium colombiense (strain DSM 12261 / ALA-1)</name>
    <dbReference type="NCBI Taxonomy" id="572547"/>
    <lineage>
        <taxon>Bacteria</taxon>
        <taxon>Thermotogati</taxon>
        <taxon>Synergistota</taxon>
        <taxon>Synergistia</taxon>
        <taxon>Synergistales</taxon>
        <taxon>Aminobacteriaceae</taxon>
        <taxon>Aminobacterium</taxon>
    </lineage>
</organism>
<gene>
    <name evidence="4" type="ordered locus">Amico_0993</name>
</gene>
<dbReference type="Pfam" id="PF00571">
    <property type="entry name" value="CBS"/>
    <property type="match status" value="2"/>
</dbReference>
<dbReference type="KEGG" id="aco:Amico_0993"/>
<evidence type="ECO:0000313" key="5">
    <source>
        <dbReference type="Proteomes" id="UP000002366"/>
    </source>
</evidence>